<dbReference type="OrthoDB" id="69184at2759"/>
<feature type="domain" description="SnoaL-like" evidence="1">
    <location>
        <begin position="15"/>
        <end position="137"/>
    </location>
</feature>
<reference evidence="2" key="1">
    <citation type="submission" date="2013-12" db="EMBL/GenBank/DDBJ databases">
        <title>The Genome Sequence of Aphanomyces invadans NJM9701.</title>
        <authorList>
            <consortium name="The Broad Institute Genomics Platform"/>
            <person name="Russ C."/>
            <person name="Tyler B."/>
            <person name="van West P."/>
            <person name="Dieguez-Uribeondo J."/>
            <person name="Young S.K."/>
            <person name="Zeng Q."/>
            <person name="Gargeya S."/>
            <person name="Fitzgerald M."/>
            <person name="Abouelleil A."/>
            <person name="Alvarado L."/>
            <person name="Chapman S.B."/>
            <person name="Gainer-Dewar J."/>
            <person name="Goldberg J."/>
            <person name="Griggs A."/>
            <person name="Gujja S."/>
            <person name="Hansen M."/>
            <person name="Howarth C."/>
            <person name="Imamovic A."/>
            <person name="Ireland A."/>
            <person name="Larimer J."/>
            <person name="McCowan C."/>
            <person name="Murphy C."/>
            <person name="Pearson M."/>
            <person name="Poon T.W."/>
            <person name="Priest M."/>
            <person name="Roberts A."/>
            <person name="Saif S."/>
            <person name="Shea T."/>
            <person name="Sykes S."/>
            <person name="Wortman J."/>
            <person name="Nusbaum C."/>
            <person name="Birren B."/>
        </authorList>
    </citation>
    <scope>NUCLEOTIDE SEQUENCE [LARGE SCALE GENOMIC DNA]</scope>
    <source>
        <strain evidence="2">NJM9701</strain>
    </source>
</reference>
<dbReference type="InterPro" id="IPR037401">
    <property type="entry name" value="SnoaL-like"/>
</dbReference>
<evidence type="ECO:0000313" key="4">
    <source>
        <dbReference type="Proteomes" id="UP000285060"/>
    </source>
</evidence>
<sequence length="196" mass="21854">MSKQACIGKGTYTTVDALLDAFHQGAAEASLQLYFGCFHREGRFLGTDATENWHVNDFFDWSLPHFKAGHGWVFRPISGSRKLTYYPDERNPLFCVFDELVESEQFVATSRGSGTLVFSSDTQTWLVAQYHLSFPIPNDLATYITKKIAIFEASTKEASAAVAAAEAARRLIEEWDLEDKKPSSAQGKKKGGKSKK</sequence>
<gene>
    <name evidence="3" type="ORF">DYB32_004720</name>
    <name evidence="2" type="ORF">H310_04076</name>
</gene>
<dbReference type="eggNOG" id="ENOG502SEND">
    <property type="taxonomic scope" value="Eukaryota"/>
</dbReference>
<keyword evidence="4" id="KW-1185">Reference proteome</keyword>
<reference evidence="3 4" key="2">
    <citation type="submission" date="2018-08" db="EMBL/GenBank/DDBJ databases">
        <title>Aphanomyces genome sequencing and annotation.</title>
        <authorList>
            <person name="Minardi D."/>
            <person name="Oidtmann B."/>
            <person name="Van Der Giezen M."/>
            <person name="Studholme D.J."/>
        </authorList>
    </citation>
    <scope>NUCLEOTIDE SEQUENCE [LARGE SCALE GENOMIC DNA]</scope>
    <source>
        <strain evidence="3 4">NJM0002</strain>
    </source>
</reference>
<dbReference type="Pfam" id="PF13474">
    <property type="entry name" value="SnoaL_3"/>
    <property type="match status" value="1"/>
</dbReference>
<protein>
    <recommendedName>
        <fullName evidence="1">SnoaL-like domain-containing protein</fullName>
    </recommendedName>
</protein>
<evidence type="ECO:0000313" key="3">
    <source>
        <dbReference type="EMBL" id="RHY29967.1"/>
    </source>
</evidence>
<name>A0A024UGN0_9STRA</name>
<dbReference type="VEuPathDB" id="FungiDB:H310_04076"/>
<evidence type="ECO:0000313" key="2">
    <source>
        <dbReference type="EMBL" id="ETW05027.1"/>
    </source>
</evidence>
<accession>A0A024UGN0</accession>
<proteinExistence type="predicted"/>
<dbReference type="RefSeq" id="XP_008866465.1">
    <property type="nucleotide sequence ID" value="XM_008868243.1"/>
</dbReference>
<organism evidence="2">
    <name type="scientific">Aphanomyces invadans</name>
    <dbReference type="NCBI Taxonomy" id="157072"/>
    <lineage>
        <taxon>Eukaryota</taxon>
        <taxon>Sar</taxon>
        <taxon>Stramenopiles</taxon>
        <taxon>Oomycota</taxon>
        <taxon>Saprolegniomycetes</taxon>
        <taxon>Saprolegniales</taxon>
        <taxon>Verrucalvaceae</taxon>
        <taxon>Aphanomyces</taxon>
    </lineage>
</organism>
<dbReference type="AlphaFoldDB" id="A0A024UGN0"/>
<evidence type="ECO:0000259" key="1">
    <source>
        <dbReference type="Pfam" id="PF13474"/>
    </source>
</evidence>
<dbReference type="Proteomes" id="UP000285060">
    <property type="component" value="Unassembled WGS sequence"/>
</dbReference>
<dbReference type="GeneID" id="20081126"/>
<dbReference type="EMBL" id="QUSY01000371">
    <property type="protein sequence ID" value="RHY29967.1"/>
    <property type="molecule type" value="Genomic_DNA"/>
</dbReference>
<dbReference type="EMBL" id="KI913957">
    <property type="protein sequence ID" value="ETW05027.1"/>
    <property type="molecule type" value="Genomic_DNA"/>
</dbReference>